<dbReference type="GO" id="GO:0016757">
    <property type="term" value="F:glycosyltransferase activity"/>
    <property type="evidence" value="ECO:0007669"/>
    <property type="project" value="UniProtKB-KW"/>
</dbReference>
<reference evidence="5" key="1">
    <citation type="submission" date="2021-02" db="EMBL/GenBank/DDBJ databases">
        <authorList>
            <person name="Nowell W R."/>
        </authorList>
    </citation>
    <scope>NUCLEOTIDE SEQUENCE</scope>
</reference>
<keyword evidence="1" id="KW-0328">Glycosyltransferase</keyword>
<dbReference type="PANTHER" id="PTHR45947">
    <property type="entry name" value="SULFOQUINOVOSYL TRANSFERASE SQD2"/>
    <property type="match status" value="1"/>
</dbReference>
<organism evidence="5 7">
    <name type="scientific">Adineta ricciae</name>
    <name type="common">Rotifer</name>
    <dbReference type="NCBI Taxonomy" id="249248"/>
    <lineage>
        <taxon>Eukaryota</taxon>
        <taxon>Metazoa</taxon>
        <taxon>Spiralia</taxon>
        <taxon>Gnathifera</taxon>
        <taxon>Rotifera</taxon>
        <taxon>Eurotatoria</taxon>
        <taxon>Bdelloidea</taxon>
        <taxon>Adinetida</taxon>
        <taxon>Adinetidae</taxon>
        <taxon>Adineta</taxon>
    </lineage>
</organism>
<evidence type="ECO:0000256" key="2">
    <source>
        <dbReference type="SAM" id="Phobius"/>
    </source>
</evidence>
<evidence type="ECO:0000313" key="6">
    <source>
        <dbReference type="EMBL" id="CAF1469301.1"/>
    </source>
</evidence>
<feature type="transmembrane region" description="Helical" evidence="2">
    <location>
        <begin position="89"/>
        <end position="108"/>
    </location>
</feature>
<dbReference type="PANTHER" id="PTHR45947:SF3">
    <property type="entry name" value="SULFOQUINOVOSYL TRANSFERASE SQD2"/>
    <property type="match status" value="1"/>
</dbReference>
<evidence type="ECO:0000313" key="5">
    <source>
        <dbReference type="EMBL" id="CAF1175045.1"/>
    </source>
</evidence>
<proteinExistence type="predicted"/>
<feature type="domain" description="Glycosyltransferase subfamily 4-like N-terminal" evidence="4">
    <location>
        <begin position="15"/>
        <end position="118"/>
    </location>
</feature>
<evidence type="ECO:0000313" key="7">
    <source>
        <dbReference type="Proteomes" id="UP000663828"/>
    </source>
</evidence>
<keyword evidence="7" id="KW-1185">Reference proteome</keyword>
<dbReference type="Proteomes" id="UP000663828">
    <property type="component" value="Unassembled WGS sequence"/>
</dbReference>
<gene>
    <name evidence="6" type="ORF">EDS130_LOCUS40684</name>
    <name evidence="5" type="ORF">XAT740_LOCUS22253</name>
</gene>
<evidence type="ECO:0000256" key="1">
    <source>
        <dbReference type="ARBA" id="ARBA00022676"/>
    </source>
</evidence>
<dbReference type="OrthoDB" id="9974417at2759"/>
<dbReference type="SUPFAM" id="SSF53756">
    <property type="entry name" value="UDP-Glycosyltransferase/glycogen phosphorylase"/>
    <property type="match status" value="1"/>
</dbReference>
<dbReference type="EMBL" id="CAJNOR010001630">
    <property type="protein sequence ID" value="CAF1175045.1"/>
    <property type="molecule type" value="Genomic_DNA"/>
</dbReference>
<dbReference type="EMBL" id="CAJNOJ010000500">
    <property type="protein sequence ID" value="CAF1469301.1"/>
    <property type="molecule type" value="Genomic_DNA"/>
</dbReference>
<dbReference type="Pfam" id="PF13439">
    <property type="entry name" value="Glyco_transf_4"/>
    <property type="match status" value="1"/>
</dbReference>
<dbReference type="InterPro" id="IPR028098">
    <property type="entry name" value="Glyco_trans_4-like_N"/>
</dbReference>
<dbReference type="Proteomes" id="UP000663852">
    <property type="component" value="Unassembled WGS sequence"/>
</dbReference>
<dbReference type="Pfam" id="PF00534">
    <property type="entry name" value="Glycos_transf_1"/>
    <property type="match status" value="1"/>
</dbReference>
<evidence type="ECO:0000259" key="3">
    <source>
        <dbReference type="Pfam" id="PF00534"/>
    </source>
</evidence>
<evidence type="ECO:0008006" key="8">
    <source>
        <dbReference type="Google" id="ProtNLM"/>
    </source>
</evidence>
<comment type="caution">
    <text evidence="5">The sequence shown here is derived from an EMBL/GenBank/DDBJ whole genome shotgun (WGS) entry which is preliminary data.</text>
</comment>
<dbReference type="Gene3D" id="3.40.50.2000">
    <property type="entry name" value="Glycogen Phosphorylase B"/>
    <property type="match status" value="2"/>
</dbReference>
<feature type="domain" description="Glycosyl transferase family 1" evidence="3">
    <location>
        <begin position="191"/>
        <end position="342"/>
    </location>
</feature>
<evidence type="ECO:0000259" key="4">
    <source>
        <dbReference type="Pfam" id="PF13439"/>
    </source>
</evidence>
<keyword evidence="2" id="KW-1133">Transmembrane helix</keyword>
<name>A0A814UIC1_ADIRI</name>
<sequence>MKILILSEYLHPQTSGITIRIEYYIKYLRKFGHEVIVYGPGNCPTANRILFSIPFYYINKDIRICFPSFQLYKDILFGKYQMIHIVGPNLFLLTIIIYLFCLLMKINICTSYHTNIYEFLQQYIENHSIFQLISNVGYYTNYYPTIRLKIPILHPENYTDLQILCPNYSKGYILSTGIDHQLFFFSKNFIRNKLISIGRIAPEKNLFRLIDLFSLIQSDYTLDIVGFGPIESQLKDYVQRKNIENIRFLGRIPYDQLYQFYQSAQAFLCTSLNESYGFTLLESLSCGTPIIYPKCRVFTKLYQKDFPQLEFDVNDDEEFLNALTYVQENTQILRELSRKYAEKYSWEKSTEDLLDIYKQISIF</sequence>
<keyword evidence="1" id="KW-0808">Transferase</keyword>
<keyword evidence="2" id="KW-0472">Membrane</keyword>
<dbReference type="InterPro" id="IPR001296">
    <property type="entry name" value="Glyco_trans_1"/>
</dbReference>
<protein>
    <recommendedName>
        <fullName evidence="8">Glycosyltransferase</fullName>
    </recommendedName>
</protein>
<dbReference type="AlphaFoldDB" id="A0A814UIC1"/>
<accession>A0A814UIC1</accession>
<keyword evidence="2" id="KW-0812">Transmembrane</keyword>
<dbReference type="InterPro" id="IPR050194">
    <property type="entry name" value="Glycosyltransferase_grp1"/>
</dbReference>